<sequence>MNRFSGLPTQEIDSGSSDSSVKKIIQRMNEEPTLFGFRSVEEYEGMLRNNIILSARAMFQNKIRFAVFEKSYCNPMYWQLMRTGGFLLRRGVRPSDAINDIFINSSYYAFECATAMVIIYYHAVLNLIGENLFNQIFQNIYLYGWHTNTDLGIGAQYSNRILPGDIVYFNNPEFNPLTPEWRGENAVVLGDGTYFGHGLGILTAEQMIFALNKMRWPGAFRSAYLTNSVTRPNFKNLAALSNWQRDHSNNKHRNIVIHHNESSISFDHYMYLLNYFTNHFM</sequence>
<accession>A0ABX2ZUU8</accession>
<dbReference type="Proteomes" id="UP000094580">
    <property type="component" value="Unassembled WGS sequence"/>
</dbReference>
<keyword evidence="1" id="KW-0808">Transferase</keyword>
<feature type="compositionally biased region" description="Polar residues" evidence="4">
    <location>
        <begin position="7"/>
        <end position="19"/>
    </location>
</feature>
<dbReference type="RefSeq" id="WP_069032637.1">
    <property type="nucleotide sequence ID" value="NZ_MDKC01000002.1"/>
</dbReference>
<comment type="caution">
    <text evidence="5">The sequence shown here is derived from an EMBL/GenBank/DDBJ whole genome shotgun (WGS) entry which is preliminary data.</text>
</comment>
<proteinExistence type="inferred from homology"/>
<dbReference type="NCBIfam" id="NF002869">
    <property type="entry name" value="PRK03187.1"/>
    <property type="match status" value="1"/>
</dbReference>
<dbReference type="Pfam" id="PF20085">
    <property type="entry name" value="TGL"/>
    <property type="match status" value="1"/>
</dbReference>
<organism evidence="5 6">
    <name type="scientific">Gottfriedia luciferensis</name>
    <dbReference type="NCBI Taxonomy" id="178774"/>
    <lineage>
        <taxon>Bacteria</taxon>
        <taxon>Bacillati</taxon>
        <taxon>Bacillota</taxon>
        <taxon>Bacilli</taxon>
        <taxon>Bacillales</taxon>
        <taxon>Bacillaceae</taxon>
        <taxon>Gottfriedia</taxon>
    </lineage>
</organism>
<feature type="region of interest" description="Disordered" evidence="4">
    <location>
        <begin position="1"/>
        <end position="20"/>
    </location>
</feature>
<dbReference type="InterPro" id="IPR020916">
    <property type="entry name" value="Gln_gamma-glutamylTfrase_bac"/>
</dbReference>
<evidence type="ECO:0000256" key="2">
    <source>
        <dbReference type="ARBA" id="ARBA00022969"/>
    </source>
</evidence>
<reference evidence="5 6" key="1">
    <citation type="submission" date="2016-07" db="EMBL/GenBank/DDBJ databases">
        <authorList>
            <person name="Townsley L."/>
            <person name="Shank E.A."/>
        </authorList>
    </citation>
    <scope>NUCLEOTIDE SEQUENCE [LARGE SCALE GENOMIC DNA]</scope>
    <source>
        <strain evidence="5 6">CH01</strain>
    </source>
</reference>
<keyword evidence="6" id="KW-1185">Reference proteome</keyword>
<evidence type="ECO:0000256" key="3">
    <source>
        <dbReference type="ARBA" id="ARBA00023315"/>
    </source>
</evidence>
<dbReference type="EMBL" id="MDKC01000002">
    <property type="protein sequence ID" value="ODG93590.1"/>
    <property type="molecule type" value="Genomic_DNA"/>
</dbReference>
<keyword evidence="2" id="KW-0749">Sporulation</keyword>
<keyword evidence="3" id="KW-0012">Acyltransferase</keyword>
<evidence type="ECO:0000256" key="4">
    <source>
        <dbReference type="SAM" id="MobiDB-lite"/>
    </source>
</evidence>
<name>A0ABX2ZUU8_9BACI</name>
<evidence type="ECO:0000313" key="6">
    <source>
        <dbReference type="Proteomes" id="UP000094580"/>
    </source>
</evidence>
<protein>
    <submittedName>
        <fullName evidence="5">Protein-glutamine gamma-glutamyltransferase</fullName>
    </submittedName>
</protein>
<dbReference type="HAMAP" id="MF_00727">
    <property type="entry name" value="Tgl"/>
    <property type="match status" value="1"/>
</dbReference>
<gene>
    <name evidence="5" type="ORF">BED47_04350</name>
</gene>
<evidence type="ECO:0000256" key="1">
    <source>
        <dbReference type="ARBA" id="ARBA00022679"/>
    </source>
</evidence>
<evidence type="ECO:0000313" key="5">
    <source>
        <dbReference type="EMBL" id="ODG93590.1"/>
    </source>
</evidence>